<sequence>MPELKTAICDAIDRAKDELLVLSHDIHDDPELSGQEYRASGRICDFLSGKNFEITREFCGEKTAFKARLSSQKPGPVIAFIAEYDALPGLGHGCGHNIIAASAAGAAVGISEVIGRVSGEVLVIGCPDEEGAGGKIRLLRAGAFKGVDFVLEVHPSNKNLINRGHVACSEVKVEYEGKEAHSSIPSAGINALSALITLFNMVDTHRQIWPTKWAPRVNGIICEGGKASNVITPYASGKLLVRTKHVEELRSIIKDIENLAEAAGKSVGAKLKIQHGQIFEDTVQNSAIGFKFAENMRTLGVTMNLPEPDERMGSSDIGNVSHVVPTVHEYLKITDPENETGTHTKGFVQAAASPRGDEAVILGAKGMALTAYDLFTDRELREAARGEFAASVGK</sequence>
<organism evidence="3 4">
    <name type="scientific">Cloacibacillus evryensis</name>
    <dbReference type="NCBI Taxonomy" id="508460"/>
    <lineage>
        <taxon>Bacteria</taxon>
        <taxon>Thermotogati</taxon>
        <taxon>Synergistota</taxon>
        <taxon>Synergistia</taxon>
        <taxon>Synergistales</taxon>
        <taxon>Synergistaceae</taxon>
        <taxon>Cloacibacillus</taxon>
    </lineage>
</organism>
<dbReference type="InterPro" id="IPR002933">
    <property type="entry name" value="Peptidase_M20"/>
</dbReference>
<dbReference type="NCBIfam" id="TIGR01891">
    <property type="entry name" value="amidohydrolases"/>
    <property type="match status" value="1"/>
</dbReference>
<evidence type="ECO:0000313" key="3">
    <source>
        <dbReference type="EMBL" id="MCQ4815272.1"/>
    </source>
</evidence>
<dbReference type="GO" id="GO:0005737">
    <property type="term" value="C:cytoplasm"/>
    <property type="evidence" value="ECO:0007669"/>
    <property type="project" value="TreeGrafter"/>
</dbReference>
<gene>
    <name evidence="3" type="ORF">NE630_12595</name>
</gene>
<comment type="caution">
    <text evidence="3">The sequence shown here is derived from an EMBL/GenBank/DDBJ whole genome shotgun (WGS) entry which is preliminary data.</text>
</comment>
<feature type="domain" description="Peptidase M20 dimerisation" evidence="2">
    <location>
        <begin position="170"/>
        <end position="265"/>
    </location>
</feature>
<dbReference type="InterPro" id="IPR052030">
    <property type="entry name" value="Peptidase_M20/M20A_hydrolases"/>
</dbReference>
<proteinExistence type="inferred from homology"/>
<dbReference type="CDD" id="cd03887">
    <property type="entry name" value="M20_Acy1L2"/>
    <property type="match status" value="1"/>
</dbReference>
<dbReference type="InterPro" id="IPR017144">
    <property type="entry name" value="Xaa-Arg_dipeptidase"/>
</dbReference>
<dbReference type="PANTHER" id="PTHR30575">
    <property type="entry name" value="PEPTIDASE M20"/>
    <property type="match status" value="1"/>
</dbReference>
<dbReference type="SUPFAM" id="SSF53187">
    <property type="entry name" value="Zn-dependent exopeptidases"/>
    <property type="match status" value="1"/>
</dbReference>
<dbReference type="PANTHER" id="PTHR30575:SF0">
    <property type="entry name" value="XAA-ARG DIPEPTIDASE"/>
    <property type="match status" value="1"/>
</dbReference>
<dbReference type="Pfam" id="PF01546">
    <property type="entry name" value="Peptidase_M20"/>
    <property type="match status" value="1"/>
</dbReference>
<dbReference type="AlphaFoldDB" id="A0AAW5KAF7"/>
<dbReference type="Proteomes" id="UP001205919">
    <property type="component" value="Unassembled WGS sequence"/>
</dbReference>
<dbReference type="GO" id="GO:0071713">
    <property type="term" value="F:para-aminobenzoyl-glutamate hydrolase activity"/>
    <property type="evidence" value="ECO:0007669"/>
    <property type="project" value="TreeGrafter"/>
</dbReference>
<accession>A0AAW5KAF7</accession>
<dbReference type="InterPro" id="IPR036264">
    <property type="entry name" value="Bact_exopeptidase_dim_dom"/>
</dbReference>
<protein>
    <recommendedName>
        <fullName evidence="1">Peptidase M20 domain-containing protein 2</fullName>
    </recommendedName>
</protein>
<dbReference type="PIRSF" id="PIRSF037226">
    <property type="entry name" value="Amidohydrolase_ACY1L2_prd"/>
    <property type="match status" value="1"/>
</dbReference>
<evidence type="ECO:0000313" key="4">
    <source>
        <dbReference type="Proteomes" id="UP001205919"/>
    </source>
</evidence>
<dbReference type="EMBL" id="JANFYT010000031">
    <property type="protein sequence ID" value="MCQ4815272.1"/>
    <property type="molecule type" value="Genomic_DNA"/>
</dbReference>
<dbReference type="InterPro" id="IPR011650">
    <property type="entry name" value="Peptidase_M20_dimer"/>
</dbReference>
<dbReference type="SUPFAM" id="SSF55031">
    <property type="entry name" value="Bacterial exopeptidase dimerisation domain"/>
    <property type="match status" value="1"/>
</dbReference>
<keyword evidence="4" id="KW-1185">Reference proteome</keyword>
<evidence type="ECO:0000259" key="2">
    <source>
        <dbReference type="Pfam" id="PF07687"/>
    </source>
</evidence>
<dbReference type="InterPro" id="IPR017439">
    <property type="entry name" value="Amidohydrolase"/>
</dbReference>
<evidence type="ECO:0000256" key="1">
    <source>
        <dbReference type="PIRNR" id="PIRNR037226"/>
    </source>
</evidence>
<dbReference type="Pfam" id="PF07687">
    <property type="entry name" value="M20_dimer"/>
    <property type="match status" value="1"/>
</dbReference>
<dbReference type="Gene3D" id="3.40.630.10">
    <property type="entry name" value="Zn peptidases"/>
    <property type="match status" value="1"/>
</dbReference>
<dbReference type="Gene3D" id="3.30.70.360">
    <property type="match status" value="1"/>
</dbReference>
<name>A0AAW5KAF7_9BACT</name>
<dbReference type="GO" id="GO:0016805">
    <property type="term" value="F:dipeptidase activity"/>
    <property type="evidence" value="ECO:0007669"/>
    <property type="project" value="InterPro"/>
</dbReference>
<comment type="similarity">
    <text evidence="1">Belongs to the peptidase M20A family.</text>
</comment>
<dbReference type="RefSeq" id="WP_008709323.1">
    <property type="nucleotide sequence ID" value="NZ_CABKQM010000003.1"/>
</dbReference>
<reference evidence="3 4" key="1">
    <citation type="submission" date="2022-06" db="EMBL/GenBank/DDBJ databases">
        <title>Isolation of gut microbiota from human fecal samples.</title>
        <authorList>
            <person name="Pamer E.G."/>
            <person name="Barat B."/>
            <person name="Waligurski E."/>
            <person name="Medina S."/>
            <person name="Paddock L."/>
            <person name="Mostad J."/>
        </authorList>
    </citation>
    <scope>NUCLEOTIDE SEQUENCE [LARGE SCALE GENOMIC DNA]</scope>
    <source>
        <strain evidence="3 4">DFI.9.90</strain>
    </source>
</reference>
<dbReference type="GO" id="GO:0046657">
    <property type="term" value="P:folic acid catabolic process"/>
    <property type="evidence" value="ECO:0007669"/>
    <property type="project" value="TreeGrafter"/>
</dbReference>